<reference evidence="1" key="1">
    <citation type="journal article" date="2022" name="Int. J. Syst. Evol. Microbiol.">
        <title>Pseudomonas aegrilactucae sp. nov. and Pseudomonas morbosilactucae sp. nov., pathogens causing bacterial rot of lettuce in Japan.</title>
        <authorList>
            <person name="Sawada H."/>
            <person name="Fujikawa T."/>
            <person name="Satou M."/>
        </authorList>
    </citation>
    <scope>NUCLEOTIDE SEQUENCE</scope>
    <source>
        <strain evidence="1">0166_1</strain>
    </source>
</reference>
<protein>
    <submittedName>
        <fullName evidence="1">Uncharacterized protein</fullName>
    </submittedName>
</protein>
<dbReference type="Proteomes" id="UP001162834">
    <property type="component" value="Chromosome"/>
</dbReference>
<dbReference type="RefSeq" id="WP_259312626.1">
    <property type="nucleotide sequence ID" value="NZ_CP087164.1"/>
</dbReference>
<dbReference type="KEGG" id="sbae:DSM104329_05037"/>
<sequence length="150" mass="15656">MDLPEVAATLRSYVSRSGSLQAVAATPAGLVTCDATGLVTLQEPDADEDPVEVDWRTAEPLELGVELRRLPAFDVDAERGEVTSVIGGLEHVADGVAALAHALGAPHVVLVWLPTADPERTLVISGREGEGLVVVIDDQQFDLGGPSPEA</sequence>
<evidence type="ECO:0000313" key="1">
    <source>
        <dbReference type="EMBL" id="UGS38607.1"/>
    </source>
</evidence>
<proteinExistence type="predicted"/>
<name>A0A9E7C5N1_9ACTN</name>
<accession>A0A9E7C5N1</accession>
<evidence type="ECO:0000313" key="2">
    <source>
        <dbReference type="Proteomes" id="UP001162834"/>
    </source>
</evidence>
<dbReference type="AlphaFoldDB" id="A0A9E7C5N1"/>
<organism evidence="1 2">
    <name type="scientific">Capillimicrobium parvum</name>
    <dbReference type="NCBI Taxonomy" id="2884022"/>
    <lineage>
        <taxon>Bacteria</taxon>
        <taxon>Bacillati</taxon>
        <taxon>Actinomycetota</taxon>
        <taxon>Thermoleophilia</taxon>
        <taxon>Solirubrobacterales</taxon>
        <taxon>Capillimicrobiaceae</taxon>
        <taxon>Capillimicrobium</taxon>
    </lineage>
</organism>
<dbReference type="EMBL" id="CP087164">
    <property type="protein sequence ID" value="UGS38607.1"/>
    <property type="molecule type" value="Genomic_DNA"/>
</dbReference>
<gene>
    <name evidence="1" type="ORF">DSM104329_05037</name>
</gene>
<keyword evidence="2" id="KW-1185">Reference proteome</keyword>